<dbReference type="STRING" id="1435377.SUSAZ_04850"/>
<reference evidence="3 4" key="1">
    <citation type="submission" date="2015-12" db="EMBL/GenBank/DDBJ databases">
        <title>A stable core within a dynamic pangenome in Sulfolobus acidocaldarius.</title>
        <authorList>
            <person name="Anderson R."/>
            <person name="Kouris A."/>
            <person name="Seward C."/>
            <person name="Campbell K."/>
            <person name="Whitaker R."/>
        </authorList>
    </citation>
    <scope>NUCLEOTIDE SEQUENCE [LARGE SCALE GENOMIC DNA]</scope>
    <source>
        <strain evidence="1 4">GG12-C01-09</strain>
        <strain evidence="2 3">NG05B_CO5_07</strain>
    </source>
</reference>
<evidence type="ECO:0000313" key="4">
    <source>
        <dbReference type="Proteomes" id="UP000065473"/>
    </source>
</evidence>
<dbReference type="Proteomes" id="UP000065473">
    <property type="component" value="Chromosome"/>
</dbReference>
<sequence length="239" mass="28113">MFYLKVGNSKTLLFSLNKERIMRKLSLEEYLLRYLPKLEVDETYLFYLISRERGIKEKLGVNIDKVLFRLKTKDPLKTVSILSAIRDNIEFQVRGVRIDKNWIKIMHVLNPINMKKASRNAVSRYVSNCDKEVDIEKIYYSELAKNVDFRMFMLDVDSKNPSIIQQLSGIKARLVLVTKRGFHIHVWKDDLSNPKILFTLKDVEIKTRNSLEYVPFISQGTFTPEAYELNDIMEILNLI</sequence>
<evidence type="ECO:0000313" key="3">
    <source>
        <dbReference type="Proteomes" id="UP000060043"/>
    </source>
</evidence>
<proteinExistence type="predicted"/>
<evidence type="ECO:0000313" key="2">
    <source>
        <dbReference type="EMBL" id="ALU31431.1"/>
    </source>
</evidence>
<dbReference type="OrthoDB" id="38453at2157"/>
<name>A0A0U3GJ82_9CREN</name>
<dbReference type="Proteomes" id="UP000060043">
    <property type="component" value="Chromosome"/>
</dbReference>
<dbReference type="EMBL" id="CP013695">
    <property type="protein sequence ID" value="ALU31431.1"/>
    <property type="molecule type" value="Genomic_DNA"/>
</dbReference>
<accession>A0A0U3GJ82</accession>
<evidence type="ECO:0000313" key="1">
    <source>
        <dbReference type="EMBL" id="ALU28713.1"/>
    </source>
</evidence>
<organism evidence="1 4">
    <name type="scientific">Sulfolobus acidocaldarius</name>
    <dbReference type="NCBI Taxonomy" id="2285"/>
    <lineage>
        <taxon>Archaea</taxon>
        <taxon>Thermoproteota</taxon>
        <taxon>Thermoprotei</taxon>
        <taxon>Sulfolobales</taxon>
        <taxon>Sulfolobaceae</taxon>
        <taxon>Sulfolobus</taxon>
    </lineage>
</organism>
<dbReference type="EMBL" id="CP013694">
    <property type="protein sequence ID" value="ALU28713.1"/>
    <property type="molecule type" value="Genomic_DNA"/>
</dbReference>
<dbReference type="AlphaFoldDB" id="A0A0U3GJ82"/>
<gene>
    <name evidence="1" type="ORF">ATY89_01235</name>
    <name evidence="2" type="ORF">ATZ20_04270</name>
</gene>
<protein>
    <submittedName>
        <fullName evidence="1">Uncharacterized protein</fullName>
    </submittedName>
</protein>